<dbReference type="AlphaFoldDB" id="A0A0A9GG95"/>
<name>A0A0A9GG95_ARUDO</name>
<organism evidence="1">
    <name type="scientific">Arundo donax</name>
    <name type="common">Giant reed</name>
    <name type="synonym">Donax arundinaceus</name>
    <dbReference type="NCBI Taxonomy" id="35708"/>
    <lineage>
        <taxon>Eukaryota</taxon>
        <taxon>Viridiplantae</taxon>
        <taxon>Streptophyta</taxon>
        <taxon>Embryophyta</taxon>
        <taxon>Tracheophyta</taxon>
        <taxon>Spermatophyta</taxon>
        <taxon>Magnoliopsida</taxon>
        <taxon>Liliopsida</taxon>
        <taxon>Poales</taxon>
        <taxon>Poaceae</taxon>
        <taxon>PACMAD clade</taxon>
        <taxon>Arundinoideae</taxon>
        <taxon>Arundineae</taxon>
        <taxon>Arundo</taxon>
    </lineage>
</organism>
<dbReference type="EMBL" id="GBRH01178218">
    <property type="protein sequence ID" value="JAE19678.1"/>
    <property type="molecule type" value="Transcribed_RNA"/>
</dbReference>
<accession>A0A0A9GG95</accession>
<evidence type="ECO:0000313" key="1">
    <source>
        <dbReference type="EMBL" id="JAE19678.1"/>
    </source>
</evidence>
<sequence length="38" mass="4315">MILKRVNNWEAAWLGMFDAPMTVHRSSAEELEAKLVGI</sequence>
<reference evidence="1" key="1">
    <citation type="submission" date="2014-09" db="EMBL/GenBank/DDBJ databases">
        <authorList>
            <person name="Magalhaes I.L.F."/>
            <person name="Oliveira U."/>
            <person name="Santos F.R."/>
            <person name="Vidigal T.H.D.A."/>
            <person name="Brescovit A.D."/>
            <person name="Santos A.J."/>
        </authorList>
    </citation>
    <scope>NUCLEOTIDE SEQUENCE</scope>
    <source>
        <tissue evidence="1">Shoot tissue taken approximately 20 cm above the soil surface</tissue>
    </source>
</reference>
<protein>
    <submittedName>
        <fullName evidence="1">Uncharacterized protein</fullName>
    </submittedName>
</protein>
<reference evidence="1" key="2">
    <citation type="journal article" date="2015" name="Data Brief">
        <title>Shoot transcriptome of the giant reed, Arundo donax.</title>
        <authorList>
            <person name="Barrero R.A."/>
            <person name="Guerrero F.D."/>
            <person name="Moolhuijzen P."/>
            <person name="Goolsby J.A."/>
            <person name="Tidwell J."/>
            <person name="Bellgard S.E."/>
            <person name="Bellgard M.I."/>
        </authorList>
    </citation>
    <scope>NUCLEOTIDE SEQUENCE</scope>
    <source>
        <tissue evidence="1">Shoot tissue taken approximately 20 cm above the soil surface</tissue>
    </source>
</reference>
<proteinExistence type="predicted"/>